<evidence type="ECO:0000313" key="6">
    <source>
        <dbReference type="Proteomes" id="UP000232688"/>
    </source>
</evidence>
<evidence type="ECO:0000256" key="3">
    <source>
        <dbReference type="ARBA" id="ARBA00022525"/>
    </source>
</evidence>
<dbReference type="VEuPathDB" id="FungiDB:FUN_009042"/>
<dbReference type="Pfam" id="PF20147">
    <property type="entry name" value="Crinkler"/>
    <property type="match status" value="1"/>
</dbReference>
<keyword evidence="3" id="KW-0964">Secreted</keyword>
<evidence type="ECO:0000256" key="2">
    <source>
        <dbReference type="ARBA" id="ARBA00004613"/>
    </source>
</evidence>
<gene>
    <name evidence="5" type="ORF">RhiirA1_530273</name>
</gene>
<dbReference type="GO" id="GO:0005576">
    <property type="term" value="C:extracellular region"/>
    <property type="evidence" value="ECO:0007669"/>
    <property type="project" value="UniProtKB-SubCell"/>
</dbReference>
<dbReference type="VEuPathDB" id="FungiDB:RhiirA1_530273"/>
<name>A0A2N0SDJ1_9GLOM</name>
<comment type="subcellular location">
    <subcellularLocation>
        <location evidence="1">Host cell</location>
    </subcellularLocation>
    <subcellularLocation>
        <location evidence="2">Secreted</location>
    </subcellularLocation>
</comment>
<organism evidence="5 6">
    <name type="scientific">Rhizophagus irregularis</name>
    <dbReference type="NCBI Taxonomy" id="588596"/>
    <lineage>
        <taxon>Eukaryota</taxon>
        <taxon>Fungi</taxon>
        <taxon>Fungi incertae sedis</taxon>
        <taxon>Mucoromycota</taxon>
        <taxon>Glomeromycotina</taxon>
        <taxon>Glomeromycetes</taxon>
        <taxon>Glomerales</taxon>
        <taxon>Glomeraceae</taxon>
        <taxon>Rhizophagus</taxon>
    </lineage>
</organism>
<evidence type="ECO:0000313" key="5">
    <source>
        <dbReference type="EMBL" id="PKC73622.1"/>
    </source>
</evidence>
<reference evidence="5 6" key="2">
    <citation type="submission" date="2017-10" db="EMBL/GenBank/DDBJ databases">
        <title>Genome analyses suggest a sexual origin of heterokaryosis in a supposedly ancient asexual fungus.</title>
        <authorList>
            <person name="Corradi N."/>
            <person name="Sedzielewska K."/>
            <person name="Noel J."/>
            <person name="Charron P."/>
            <person name="Farinelli L."/>
            <person name="Marton T."/>
            <person name="Kruger M."/>
            <person name="Pelin A."/>
            <person name="Brachmann A."/>
            <person name="Corradi N."/>
        </authorList>
    </citation>
    <scope>NUCLEOTIDE SEQUENCE [LARGE SCALE GENOMIC DNA]</scope>
    <source>
        <strain evidence="5 6">A1</strain>
    </source>
</reference>
<feature type="domain" description="Crinkler effector protein N-terminal" evidence="4">
    <location>
        <begin position="6"/>
        <end position="121"/>
    </location>
</feature>
<evidence type="ECO:0000256" key="1">
    <source>
        <dbReference type="ARBA" id="ARBA00004340"/>
    </source>
</evidence>
<reference evidence="5 6" key="1">
    <citation type="submission" date="2017-10" db="EMBL/GenBank/DDBJ databases">
        <title>Extensive intraspecific genome diversity in a model arbuscular mycorrhizal fungus.</title>
        <authorList>
            <person name="Chen E.C.H."/>
            <person name="Morin E."/>
            <person name="Baudet D."/>
            <person name="Noel J."/>
            <person name="Ndikumana S."/>
            <person name="Charron P."/>
            <person name="St-Onge C."/>
            <person name="Giorgi J."/>
            <person name="Grigoriev I.V."/>
            <person name="Roux C."/>
            <person name="Martin F.M."/>
            <person name="Corradi N."/>
        </authorList>
    </citation>
    <scope>NUCLEOTIDE SEQUENCE [LARGE SCALE GENOMIC DNA]</scope>
    <source>
        <strain evidence="5 6">A1</strain>
    </source>
</reference>
<dbReference type="Proteomes" id="UP000232688">
    <property type="component" value="Unassembled WGS sequence"/>
</dbReference>
<protein>
    <recommendedName>
        <fullName evidence="4">Crinkler effector protein N-terminal domain-containing protein</fullName>
    </recommendedName>
</protein>
<sequence>MNKLELSLNCLILGQTLSKCFCVDIGEINLIDNGFEVTFADFKVSHLIDKIFLRKNLIQDKNEMDIYKVDSKKVNDEKNNLKGFTKDDIKNKLNGELLTPMLKLTSCFNTEEMDQEGINIFIVLTPTAGPSRGVAQGPNWRNTSSIYEWIQEFTLNRGNSRLVNTYGKNFELYQREDTIETLWKLIKERYPYRNDDDKGNHPIPVLAGGPGTGKSRFLDEIERLLWRCINESDEEIRDGFANMVVINTTYGNGSPASSHDSRIIGSGSTEIINGQASFALRILFEYFQPQNETGELSFPQFNTLCSKKAVDFTLDTALRVIYADFIKQRKQETSSCPPLVLVVGIDEFNNLHDIQKGACKELIKTIGGVMCKPPANIFFIPILAGTIEGAISDYISGSMHEPILLPLRLLNNDDAISIGKRMNLFDDDYVCRHPYFRISISDVGGHVRTLEYYYSNFAKQKDDKMKLATETETGETGLYDVNIKRVMEYVKHKIVNKYQINRYSSHLSVPLAKAILGLPVGKVDAVKKENVKEKENVKDKGKHQTHQTYEELVSMGLINLVPAGEEKYLIRLPYLWVCAIAECSSDPDLSNWKSMLQYDDPINWQNFEDFNAKFLALHLGLFRLLGYEKINLKKFLKGADFSHSFPDVEVALPETRNIKLYKLLHRYPVAKTYKNQEAKYVNLTEMRNGYIDLDLLQNDDIKKYTESEICCVAQQLKLTTTSNVIIDQKLFENEYKKVIKNMKEVDTKNWVLLFLTNADQKDNLSVSDSPNSALVSIEKIQEFYGYTYASRAQFASANDKIYFNSAPVESLKLIGFSDNENVNIRIERKKRPFTSLNDIKKKA</sequence>
<accession>A0A2N0SDJ1</accession>
<proteinExistence type="predicted"/>
<evidence type="ECO:0000259" key="4">
    <source>
        <dbReference type="Pfam" id="PF20147"/>
    </source>
</evidence>
<dbReference type="EMBL" id="LLXH01000081">
    <property type="protein sequence ID" value="PKC73622.1"/>
    <property type="molecule type" value="Genomic_DNA"/>
</dbReference>
<dbReference type="GO" id="GO:0043657">
    <property type="term" value="C:host cell"/>
    <property type="evidence" value="ECO:0007669"/>
    <property type="project" value="UniProtKB-SubCell"/>
</dbReference>
<comment type="caution">
    <text evidence="5">The sequence shown here is derived from an EMBL/GenBank/DDBJ whole genome shotgun (WGS) entry which is preliminary data.</text>
</comment>
<dbReference type="VEuPathDB" id="FungiDB:RhiirFUN_021695"/>
<dbReference type="AlphaFoldDB" id="A0A2N0SDJ1"/>
<dbReference type="InterPro" id="IPR045379">
    <property type="entry name" value="Crinkler_N"/>
</dbReference>